<evidence type="ECO:0000256" key="6">
    <source>
        <dbReference type="SAM" id="Phobius"/>
    </source>
</evidence>
<evidence type="ECO:0000256" key="5">
    <source>
        <dbReference type="ARBA" id="ARBA00023136"/>
    </source>
</evidence>
<name>Q1MR50_LAWIP</name>
<evidence type="ECO:0000313" key="7">
    <source>
        <dbReference type="EMBL" id="CAJ54526.1"/>
    </source>
</evidence>
<comment type="similarity">
    <text evidence="2">Belongs to the autoinducer-2 exporter (AI-2E) (TC 2.A.86) family.</text>
</comment>
<dbReference type="RefSeq" id="WP_011526556.1">
    <property type="nucleotide sequence ID" value="NC_008011.1"/>
</dbReference>
<keyword evidence="3 6" id="KW-0812">Transmembrane</keyword>
<reference evidence="7 8" key="1">
    <citation type="submission" date="2005-11" db="EMBL/GenBank/DDBJ databases">
        <title>The complete genome sequence of Lawsonia intracellularis: the causative agent of proliferative enteropathy.</title>
        <authorList>
            <person name="Kaur K."/>
            <person name="Zhang Q."/>
            <person name="Beckler D."/>
            <person name="Munir S."/>
            <person name="Li L."/>
            <person name="Kinsley K."/>
            <person name="Herron L."/>
            <person name="Peterson A."/>
            <person name="May B."/>
            <person name="Singh S."/>
            <person name="Gebhart C."/>
            <person name="Kapur V."/>
        </authorList>
    </citation>
    <scope>NUCLEOTIDE SEQUENCE [LARGE SCALE GENOMIC DNA]</scope>
    <source>
        <strain evidence="7 8">PHE/MN1-00</strain>
    </source>
</reference>
<feature type="transmembrane region" description="Helical" evidence="6">
    <location>
        <begin position="48"/>
        <end position="74"/>
    </location>
</feature>
<keyword evidence="4 6" id="KW-1133">Transmembrane helix</keyword>
<keyword evidence="8" id="KW-1185">Reference proteome</keyword>
<evidence type="ECO:0000256" key="1">
    <source>
        <dbReference type="ARBA" id="ARBA00004141"/>
    </source>
</evidence>
<dbReference type="HOGENOM" id="CLU_041771_2_1_7"/>
<dbReference type="OrthoDB" id="9773730at2"/>
<evidence type="ECO:0000256" key="3">
    <source>
        <dbReference type="ARBA" id="ARBA00022692"/>
    </source>
</evidence>
<accession>Q1MR50</accession>
<gene>
    <name evidence="7" type="ordered locus">LI0472</name>
</gene>
<feature type="transmembrane region" description="Helical" evidence="6">
    <location>
        <begin position="229"/>
        <end position="257"/>
    </location>
</feature>
<dbReference type="PANTHER" id="PTHR21716">
    <property type="entry name" value="TRANSMEMBRANE PROTEIN"/>
    <property type="match status" value="1"/>
</dbReference>
<comment type="subcellular location">
    <subcellularLocation>
        <location evidence="1">Membrane</location>
        <topology evidence="1">Multi-pass membrane protein</topology>
    </subcellularLocation>
</comment>
<dbReference type="Proteomes" id="UP000002430">
    <property type="component" value="Chromosome"/>
</dbReference>
<evidence type="ECO:0000313" key="8">
    <source>
        <dbReference type="Proteomes" id="UP000002430"/>
    </source>
</evidence>
<dbReference type="eggNOG" id="COG0628">
    <property type="taxonomic scope" value="Bacteria"/>
</dbReference>
<dbReference type="AlphaFoldDB" id="Q1MR50"/>
<feature type="transmembrane region" description="Helical" evidence="6">
    <location>
        <begin position="264"/>
        <end position="284"/>
    </location>
</feature>
<dbReference type="Pfam" id="PF01594">
    <property type="entry name" value="AI-2E_transport"/>
    <property type="match status" value="1"/>
</dbReference>
<feature type="transmembrane region" description="Helical" evidence="6">
    <location>
        <begin position="197"/>
        <end position="223"/>
    </location>
</feature>
<dbReference type="PROSITE" id="PS51257">
    <property type="entry name" value="PROKAR_LIPOPROTEIN"/>
    <property type="match status" value="1"/>
</dbReference>
<proteinExistence type="inferred from homology"/>
<evidence type="ECO:0000256" key="4">
    <source>
        <dbReference type="ARBA" id="ARBA00022989"/>
    </source>
</evidence>
<organism evidence="7 8">
    <name type="scientific">Lawsonia intracellularis (strain PHE/MN1-00)</name>
    <dbReference type="NCBI Taxonomy" id="363253"/>
    <lineage>
        <taxon>Bacteria</taxon>
        <taxon>Pseudomonadati</taxon>
        <taxon>Thermodesulfobacteriota</taxon>
        <taxon>Desulfovibrionia</taxon>
        <taxon>Desulfovibrionales</taxon>
        <taxon>Desulfovibrionaceae</taxon>
        <taxon>Lawsonia</taxon>
    </lineage>
</organism>
<feature type="transmembrane region" description="Helical" evidence="6">
    <location>
        <begin position="296"/>
        <end position="327"/>
    </location>
</feature>
<dbReference type="STRING" id="363253.LI0472"/>
<dbReference type="EMBL" id="AM180252">
    <property type="protein sequence ID" value="CAJ54526.1"/>
    <property type="molecule type" value="Genomic_DNA"/>
</dbReference>
<dbReference type="KEGG" id="lip:LI0472"/>
<dbReference type="InterPro" id="IPR002549">
    <property type="entry name" value="AI-2E-like"/>
</dbReference>
<keyword evidence="5 6" id="KW-0472">Membrane</keyword>
<dbReference type="GO" id="GO:0016020">
    <property type="term" value="C:membrane"/>
    <property type="evidence" value="ECO:0007669"/>
    <property type="project" value="UniProtKB-SubCell"/>
</dbReference>
<evidence type="ECO:0000256" key="2">
    <source>
        <dbReference type="ARBA" id="ARBA00009773"/>
    </source>
</evidence>
<dbReference type="PANTHER" id="PTHR21716:SF4">
    <property type="entry name" value="TRANSMEMBRANE PROTEIN 245"/>
    <property type="match status" value="1"/>
</dbReference>
<sequence length="346" mass="37354">MTRILSLLSIGAWFLLLWPFPVTTFLATSMACVSYPYFLKLTQKISRYWAIVIYTICLSLLILLPLIITISLIVPQAVAGLKILDQLREPGFLQSINADQMLDSIDRWLKEIPGLEGGVKQLASSIAGIVGSVTRSVLAGGLGIAGGAFHAVLTIFIFIMVTVLCITNAELLYTMIRITSNFSYEVLNRFIVTIRNAIFGVLVGIVLVSIIQGFLCGIGFAVANVPQPAFWGLITAFVAPIPFVGTSLVWIPVCIWLWLQGETVAMVAMIIWCVIVVAGVDNLLRPFFLKTGIDATLIALILSILCGLAAFGPVGIVAGPILVAIAIQASKESLQALQITDRSCNK</sequence>
<protein>
    <submittedName>
        <fullName evidence="7">Predicted permease</fullName>
    </submittedName>
</protein>
<feature type="transmembrane region" description="Helical" evidence="6">
    <location>
        <begin position="155"/>
        <end position="176"/>
    </location>
</feature>